<dbReference type="VEuPathDB" id="GiardiaDB:SS50377_22478"/>
<gene>
    <name evidence="1" type="ORF">SS50377_18339</name>
    <name evidence="2" type="ORF">SS50377_22478</name>
</gene>
<dbReference type="AlphaFoldDB" id="V6LC36"/>
<evidence type="ECO:0000313" key="1">
    <source>
        <dbReference type="EMBL" id="EST42032.1"/>
    </source>
</evidence>
<sequence>MQHILNIDYDEVQDYFNKQNQEIELNNIQILTSKMNIFKNQQSIYAELHNLKPQASQVSNNDFKIEKDNEYFTNLKNTQTKLLEVISDLQLIPDSSNADKLILLQKIRTFLSNQPVNSISDIRHLYRTYLQAFVSDPNNYTLFFGSFQD</sequence>
<proteinExistence type="predicted"/>
<reference evidence="2" key="2">
    <citation type="submission" date="2020-12" db="EMBL/GenBank/DDBJ databases">
        <title>New Spironucleus salmonicida genome in near-complete chromosomes.</title>
        <authorList>
            <person name="Xu F."/>
            <person name="Kurt Z."/>
            <person name="Jimenez-Gonzalez A."/>
            <person name="Astvaldsson A."/>
            <person name="Andersson J.O."/>
            <person name="Svard S.G."/>
        </authorList>
    </citation>
    <scope>NUCLEOTIDE SEQUENCE</scope>
    <source>
        <strain evidence="2">ATCC 50377</strain>
    </source>
</reference>
<accession>V6LC36</accession>
<evidence type="ECO:0000313" key="2">
    <source>
        <dbReference type="EMBL" id="KAH0574863.1"/>
    </source>
</evidence>
<evidence type="ECO:0000313" key="3">
    <source>
        <dbReference type="Proteomes" id="UP000018208"/>
    </source>
</evidence>
<dbReference type="Proteomes" id="UP000018208">
    <property type="component" value="Unassembled WGS sequence"/>
</dbReference>
<name>V6LC36_9EUKA</name>
<keyword evidence="3" id="KW-1185">Reference proteome</keyword>
<dbReference type="EMBL" id="AUWU02000003">
    <property type="protein sequence ID" value="KAH0574863.1"/>
    <property type="molecule type" value="Genomic_DNA"/>
</dbReference>
<reference evidence="1 2" key="1">
    <citation type="journal article" date="2014" name="PLoS Genet.">
        <title>The Genome of Spironucleus salmonicida Highlights a Fish Pathogen Adapted to Fluctuating Environments.</title>
        <authorList>
            <person name="Xu F."/>
            <person name="Jerlstrom-Hultqvist J."/>
            <person name="Einarsson E."/>
            <person name="Astvaldsson A."/>
            <person name="Svard S.G."/>
            <person name="Andersson J.O."/>
        </authorList>
    </citation>
    <scope>NUCLEOTIDE SEQUENCE</scope>
    <source>
        <strain evidence="2">ATCC 50377</strain>
    </source>
</reference>
<dbReference type="EMBL" id="KI546166">
    <property type="protein sequence ID" value="EST42032.1"/>
    <property type="molecule type" value="Genomic_DNA"/>
</dbReference>
<organism evidence="1">
    <name type="scientific">Spironucleus salmonicida</name>
    <dbReference type="NCBI Taxonomy" id="348837"/>
    <lineage>
        <taxon>Eukaryota</taxon>
        <taxon>Metamonada</taxon>
        <taxon>Diplomonadida</taxon>
        <taxon>Hexamitidae</taxon>
        <taxon>Hexamitinae</taxon>
        <taxon>Spironucleus</taxon>
    </lineage>
</organism>
<protein>
    <submittedName>
        <fullName evidence="1">Uncharacterized protein</fullName>
    </submittedName>
</protein>